<proteinExistence type="inferred from homology"/>
<sequence>MAQENSPRKARPAAGPNVSVSAPVDANGPSTNTISAPSNTNNTTNTPTTTNFQNKAVNKASIDRVLQQRNTAAKIGLKCLPDQTKDACDRKGGKFTMILAGCRGTGKSTFLNTLIGESLAKETKDRIDGQVRTRRYSLVESKFDLDLTVVDMPDFAANIDNQYTWLPIVKYIESQFRQYLLQEEQPRRELLTDSRVHVCVYFISPTNTELSTLDIESMKEISKRVTLIPVIARSDTLNKEELVHFKGIINRTLQDNEIDISKYLQHESVAEKLAQHAPYAIIGSNTMYKNADGNFVRARKYGWGMVEVENAEHCDFVHIRDLLMLDHMLDLMSAMDHYYNSFRTEFLRARIRSQRKSGDEAEQIGAAAEDGLASYKVYNPLLTRESQCHLEKYSGEGEALDKEVRLRLEKWKTTEEVRLREWKKRIHNIQTTHNADLDQSWQKIDALEKAILMIDPDEKDNLQRLSERVRGLSVQKAAVDQESIVAPSLSVG</sequence>
<reference evidence="7 8" key="1">
    <citation type="submission" date="2023-10" db="EMBL/GenBank/DDBJ databases">
        <title>Draft Genome Sequence of Candida saopaulonensis from a very Premature Infant with Sepsis.</title>
        <authorList>
            <person name="Ning Y."/>
            <person name="Dai R."/>
            <person name="Xiao M."/>
            <person name="Xu Y."/>
            <person name="Yan Q."/>
            <person name="Zhang L."/>
        </authorList>
    </citation>
    <scope>NUCLEOTIDE SEQUENCE [LARGE SCALE GENOMIC DNA]</scope>
    <source>
        <strain evidence="7 8">19XY460</strain>
    </source>
</reference>
<evidence type="ECO:0000256" key="1">
    <source>
        <dbReference type="ARBA" id="ARBA00004266"/>
    </source>
</evidence>
<dbReference type="AlphaFoldDB" id="A0AAX4HF75"/>
<dbReference type="KEGG" id="asau:88175423"/>
<dbReference type="PROSITE" id="PS51719">
    <property type="entry name" value="G_SEPTIN"/>
    <property type="match status" value="1"/>
</dbReference>
<evidence type="ECO:0000256" key="3">
    <source>
        <dbReference type="ARBA" id="ARBA00023134"/>
    </source>
</evidence>
<comment type="subcellular location">
    <subcellularLocation>
        <location evidence="1">Bud neck</location>
    </subcellularLocation>
</comment>
<keyword evidence="3 4" id="KW-0342">GTP-binding</keyword>
<protein>
    <recommendedName>
        <fullName evidence="6">Septin-type G domain-containing protein</fullName>
    </recommendedName>
</protein>
<dbReference type="InterPro" id="IPR030379">
    <property type="entry name" value="G_SEPTIN_dom"/>
</dbReference>
<dbReference type="GO" id="GO:0005938">
    <property type="term" value="C:cell cortex"/>
    <property type="evidence" value="ECO:0007669"/>
    <property type="project" value="UniProtKB-ARBA"/>
</dbReference>
<feature type="domain" description="Septin-type G" evidence="6">
    <location>
        <begin position="91"/>
        <end position="349"/>
    </location>
</feature>
<feature type="region of interest" description="Disordered" evidence="5">
    <location>
        <begin position="1"/>
        <end position="53"/>
    </location>
</feature>
<name>A0AAX4HF75_9ASCO</name>
<dbReference type="InterPro" id="IPR027417">
    <property type="entry name" value="P-loop_NTPase"/>
</dbReference>
<evidence type="ECO:0000256" key="4">
    <source>
        <dbReference type="RuleBase" id="RU004560"/>
    </source>
</evidence>
<dbReference type="GeneID" id="88175423"/>
<dbReference type="InterPro" id="IPR016491">
    <property type="entry name" value="Septin"/>
</dbReference>
<dbReference type="GO" id="GO:0032156">
    <property type="term" value="C:septin cytoskeleton"/>
    <property type="evidence" value="ECO:0007669"/>
    <property type="project" value="UniProtKB-ARBA"/>
</dbReference>
<dbReference type="GO" id="GO:0005935">
    <property type="term" value="C:cellular bud neck"/>
    <property type="evidence" value="ECO:0007669"/>
    <property type="project" value="UniProtKB-SubCell"/>
</dbReference>
<comment type="similarity">
    <text evidence="4">Belongs to the TRAFAC class TrmE-Era-EngA-EngB-Septin-like GTPase superfamily. Septin GTPase family.</text>
</comment>
<dbReference type="Gene3D" id="3.40.50.300">
    <property type="entry name" value="P-loop containing nucleotide triphosphate hydrolases"/>
    <property type="match status" value="1"/>
</dbReference>
<dbReference type="PIRSF" id="PIRSF006698">
    <property type="entry name" value="Septin"/>
    <property type="match status" value="1"/>
</dbReference>
<dbReference type="Proteomes" id="UP001338582">
    <property type="component" value="Chromosome 5"/>
</dbReference>
<evidence type="ECO:0000256" key="5">
    <source>
        <dbReference type="SAM" id="MobiDB-lite"/>
    </source>
</evidence>
<feature type="compositionally biased region" description="Low complexity" evidence="5">
    <location>
        <begin position="29"/>
        <end position="51"/>
    </location>
</feature>
<organism evidence="7 8">
    <name type="scientific">Australozyma saopauloensis</name>
    <dbReference type="NCBI Taxonomy" id="291208"/>
    <lineage>
        <taxon>Eukaryota</taxon>
        <taxon>Fungi</taxon>
        <taxon>Dikarya</taxon>
        <taxon>Ascomycota</taxon>
        <taxon>Saccharomycotina</taxon>
        <taxon>Pichiomycetes</taxon>
        <taxon>Metschnikowiaceae</taxon>
        <taxon>Australozyma</taxon>
    </lineage>
</organism>
<dbReference type="RefSeq" id="XP_062879370.1">
    <property type="nucleotide sequence ID" value="XM_063023300.1"/>
</dbReference>
<evidence type="ECO:0000313" key="7">
    <source>
        <dbReference type="EMBL" id="WPK26991.1"/>
    </source>
</evidence>
<dbReference type="PANTHER" id="PTHR18884">
    <property type="entry name" value="SEPTIN"/>
    <property type="match status" value="1"/>
</dbReference>
<accession>A0AAX4HF75</accession>
<keyword evidence="8" id="KW-1185">Reference proteome</keyword>
<keyword evidence="2 4" id="KW-0547">Nucleotide-binding</keyword>
<dbReference type="Pfam" id="PF00735">
    <property type="entry name" value="Septin"/>
    <property type="match status" value="1"/>
</dbReference>
<evidence type="ECO:0000313" key="8">
    <source>
        <dbReference type="Proteomes" id="UP001338582"/>
    </source>
</evidence>
<evidence type="ECO:0000259" key="6">
    <source>
        <dbReference type="PROSITE" id="PS51719"/>
    </source>
</evidence>
<evidence type="ECO:0000256" key="2">
    <source>
        <dbReference type="ARBA" id="ARBA00022741"/>
    </source>
</evidence>
<gene>
    <name evidence="7" type="ORF">PUMCH_004362</name>
</gene>
<dbReference type="SUPFAM" id="SSF52540">
    <property type="entry name" value="P-loop containing nucleoside triphosphate hydrolases"/>
    <property type="match status" value="1"/>
</dbReference>
<dbReference type="EMBL" id="CP138898">
    <property type="protein sequence ID" value="WPK26991.1"/>
    <property type="molecule type" value="Genomic_DNA"/>
</dbReference>
<dbReference type="GO" id="GO:0005525">
    <property type="term" value="F:GTP binding"/>
    <property type="evidence" value="ECO:0007669"/>
    <property type="project" value="UniProtKB-KW"/>
</dbReference>